<dbReference type="PANTHER" id="PTHR32125:SF4">
    <property type="entry name" value="2-C-METHYL-D-ERYTHRITOL 4-PHOSPHATE CYTIDYLYLTRANSFERASE, CHLOROPLASTIC"/>
    <property type="match status" value="1"/>
</dbReference>
<dbReference type="GO" id="GO:0050518">
    <property type="term" value="F:2-C-methyl-D-erythritol 4-phosphate cytidylyltransferase activity"/>
    <property type="evidence" value="ECO:0007669"/>
    <property type="project" value="TreeGrafter"/>
</dbReference>
<dbReference type="SUPFAM" id="SSF53448">
    <property type="entry name" value="Nucleotide-diphospho-sugar transferases"/>
    <property type="match status" value="1"/>
</dbReference>
<name>A0A7J6WKL7_THATH</name>
<dbReference type="Gene3D" id="3.90.550.10">
    <property type="entry name" value="Spore Coat Polysaccharide Biosynthesis Protein SpsA, Chain A"/>
    <property type="match status" value="1"/>
</dbReference>
<dbReference type="PANTHER" id="PTHR32125">
    <property type="entry name" value="2-C-METHYL-D-ERYTHRITOL 4-PHOSPHATE CYTIDYLYLTRANSFERASE, CHLOROPLASTIC"/>
    <property type="match status" value="1"/>
</dbReference>
<dbReference type="InterPro" id="IPR029044">
    <property type="entry name" value="Nucleotide-diphossugar_trans"/>
</dbReference>
<reference evidence="1 2" key="1">
    <citation type="submission" date="2020-06" db="EMBL/GenBank/DDBJ databases">
        <title>Transcriptomic and genomic resources for Thalictrum thalictroides and T. hernandezii: Facilitating candidate gene discovery in an emerging model plant lineage.</title>
        <authorList>
            <person name="Arias T."/>
            <person name="Riano-Pachon D.M."/>
            <person name="Di Stilio V.S."/>
        </authorList>
    </citation>
    <scope>NUCLEOTIDE SEQUENCE [LARGE SCALE GENOMIC DNA]</scope>
    <source>
        <strain evidence="2">cv. WT478/WT964</strain>
        <tissue evidence="1">Leaves</tissue>
    </source>
</reference>
<evidence type="ECO:0000313" key="1">
    <source>
        <dbReference type="EMBL" id="KAF5197931.1"/>
    </source>
</evidence>
<dbReference type="InterPro" id="IPR050088">
    <property type="entry name" value="IspD/TarI_cytidylyltransf_bact"/>
</dbReference>
<keyword evidence="1" id="KW-0548">Nucleotidyltransferase</keyword>
<dbReference type="Proteomes" id="UP000554482">
    <property type="component" value="Unassembled WGS sequence"/>
</dbReference>
<sequence length="107" mass="12065">MYSEKLIDRWGDYEDEDEVSPSLEPVSFAVVDPIIDIQYTRKDPGTRPRSGEGAREKIGVDLKFALPGKDRQDSVFNGFQTIDAKSELVCIHYSAWPLLSTADLEKT</sequence>
<dbReference type="AlphaFoldDB" id="A0A7J6WKL7"/>
<protein>
    <submittedName>
        <fullName evidence="1">2-C-methyl-D-erythritol 4-phosphate cytidylyltransferase</fullName>
    </submittedName>
</protein>
<keyword evidence="1" id="KW-0808">Transferase</keyword>
<keyword evidence="2" id="KW-1185">Reference proteome</keyword>
<dbReference type="OrthoDB" id="414267at2759"/>
<comment type="caution">
    <text evidence="1">The sequence shown here is derived from an EMBL/GenBank/DDBJ whole genome shotgun (WGS) entry which is preliminary data.</text>
</comment>
<proteinExistence type="predicted"/>
<evidence type="ECO:0000313" key="2">
    <source>
        <dbReference type="Proteomes" id="UP000554482"/>
    </source>
</evidence>
<gene>
    <name evidence="1" type="ORF">FRX31_012482</name>
</gene>
<accession>A0A7J6WKL7</accession>
<organism evidence="1 2">
    <name type="scientific">Thalictrum thalictroides</name>
    <name type="common">Rue-anemone</name>
    <name type="synonym">Anemone thalictroides</name>
    <dbReference type="NCBI Taxonomy" id="46969"/>
    <lineage>
        <taxon>Eukaryota</taxon>
        <taxon>Viridiplantae</taxon>
        <taxon>Streptophyta</taxon>
        <taxon>Embryophyta</taxon>
        <taxon>Tracheophyta</taxon>
        <taxon>Spermatophyta</taxon>
        <taxon>Magnoliopsida</taxon>
        <taxon>Ranunculales</taxon>
        <taxon>Ranunculaceae</taxon>
        <taxon>Thalictroideae</taxon>
        <taxon>Thalictrum</taxon>
    </lineage>
</organism>
<dbReference type="EMBL" id="JABWDY010013996">
    <property type="protein sequence ID" value="KAF5197931.1"/>
    <property type="molecule type" value="Genomic_DNA"/>
</dbReference>